<dbReference type="InterPro" id="IPR047952">
    <property type="entry name" value="Transpos_IS4"/>
</dbReference>
<proteinExistence type="predicted"/>
<dbReference type="Pfam" id="PF01609">
    <property type="entry name" value="DDE_Tnp_1"/>
    <property type="match status" value="1"/>
</dbReference>
<evidence type="ECO:0000259" key="3">
    <source>
        <dbReference type="Pfam" id="PF13006"/>
    </source>
</evidence>
<dbReference type="EMBL" id="JAVREY010000074">
    <property type="protein sequence ID" value="MDT0468428.1"/>
    <property type="molecule type" value="Genomic_DNA"/>
</dbReference>
<evidence type="ECO:0000313" key="4">
    <source>
        <dbReference type="EMBL" id="MDT0468428.1"/>
    </source>
</evidence>
<evidence type="ECO:0000313" key="5">
    <source>
        <dbReference type="Proteomes" id="UP001183809"/>
    </source>
</evidence>
<feature type="domain" description="Transposase IS4 N-terminal" evidence="3">
    <location>
        <begin position="5"/>
        <end position="96"/>
    </location>
</feature>
<dbReference type="PANTHER" id="PTHR37529">
    <property type="entry name" value="TRANSPOSASE INSG FOR INSERTION SEQUENCE ELEMENT IS4-RELATED"/>
    <property type="match status" value="1"/>
</dbReference>
<keyword evidence="5" id="KW-1185">Reference proteome</keyword>
<dbReference type="InterPro" id="IPR024473">
    <property type="entry name" value="Transposases_IS4_N"/>
</dbReference>
<protein>
    <submittedName>
        <fullName evidence="4">IS4 family transposase</fullName>
    </submittedName>
</protein>
<evidence type="ECO:0000256" key="1">
    <source>
        <dbReference type="SAM" id="MobiDB-lite"/>
    </source>
</evidence>
<dbReference type="Proteomes" id="UP001183809">
    <property type="component" value="Unassembled WGS sequence"/>
</dbReference>
<accession>A0ABU2U5C4</accession>
<feature type="region of interest" description="Disordered" evidence="1">
    <location>
        <begin position="415"/>
        <end position="443"/>
    </location>
</feature>
<dbReference type="InterPro" id="IPR002559">
    <property type="entry name" value="Transposase_11"/>
</dbReference>
<name>A0ABU2U5C4_9ACTN</name>
<dbReference type="InterPro" id="IPR012337">
    <property type="entry name" value="RNaseH-like_sf"/>
</dbReference>
<sequence length="443" mass="49286">MSERVRLGVVTQWVTPELVGEVLAECRKRDRRPGALPAGFMVYFTLALALFHQDSYDDVAEHVVGGIPELSASIPHKASFTRARERLGPEVLERLFHRLAGPLAPAGLAGSFYRGMRLAAVDGFLLDVPDNEANRRAFGGPKDSSGKPGGFPQARVVTLTETGTHACIDARVGGYNSGERDPATAMASSAAGMLVLMDRGFPGVELWKAYTGAGAHLLLRARSCVARRPVRHLPDGTYLARMNLAGQKGAHPGGVLVRVIEYRVDGGETIRLLTDLLDQDAYPAQELAALYHERWEAESAYRQIKTFQRGRQEVLRSADPELVRQEVWAPLIVHHCLNRIIMRLADGHGIDPDRISFVKILKHTRRSVVRQRTDTPTNIRKFLTSLAAKVRRKLDNGVRRLREADRFLKRPNSLYSYRPKDQPRAPARRVPAKNITLHTTTVQ</sequence>
<dbReference type="SUPFAM" id="SSF53098">
    <property type="entry name" value="Ribonuclease H-like"/>
    <property type="match status" value="1"/>
</dbReference>
<dbReference type="Pfam" id="PF13006">
    <property type="entry name" value="Nterm_IS4"/>
    <property type="match status" value="1"/>
</dbReference>
<comment type="caution">
    <text evidence="4">The sequence shown here is derived from an EMBL/GenBank/DDBJ whole genome shotgun (WGS) entry which is preliminary data.</text>
</comment>
<gene>
    <name evidence="4" type="ORF">RM764_36480</name>
</gene>
<evidence type="ECO:0000259" key="2">
    <source>
        <dbReference type="Pfam" id="PF01609"/>
    </source>
</evidence>
<reference evidence="5" key="1">
    <citation type="submission" date="2023-07" db="EMBL/GenBank/DDBJ databases">
        <title>30 novel species of actinomycetes from the DSMZ collection.</title>
        <authorList>
            <person name="Nouioui I."/>
        </authorList>
    </citation>
    <scope>NUCLEOTIDE SEQUENCE [LARGE SCALE GENOMIC DNA]</scope>
    <source>
        <strain evidence="5">DSM 41699</strain>
    </source>
</reference>
<dbReference type="NCBIfam" id="NF033592">
    <property type="entry name" value="transpos_IS4_1"/>
    <property type="match status" value="1"/>
</dbReference>
<dbReference type="PANTHER" id="PTHR37529:SF1">
    <property type="entry name" value="TRANSPOSASE INSG FOR INSERTION SEQUENCE ELEMENT IS4-RELATED"/>
    <property type="match status" value="1"/>
</dbReference>
<feature type="domain" description="Transposase IS4-like" evidence="2">
    <location>
        <begin position="115"/>
        <end position="312"/>
    </location>
</feature>
<dbReference type="RefSeq" id="WP_311699872.1">
    <property type="nucleotide sequence ID" value="NZ_JAVREY010000074.1"/>
</dbReference>
<organism evidence="4 5">
    <name type="scientific">Streptomyces gibsoniae</name>
    <dbReference type="NCBI Taxonomy" id="3075529"/>
    <lineage>
        <taxon>Bacteria</taxon>
        <taxon>Bacillati</taxon>
        <taxon>Actinomycetota</taxon>
        <taxon>Actinomycetes</taxon>
        <taxon>Kitasatosporales</taxon>
        <taxon>Streptomycetaceae</taxon>
        <taxon>Streptomyces</taxon>
    </lineage>
</organism>